<protein>
    <submittedName>
        <fullName evidence="2">Uncharacterized protein</fullName>
    </submittedName>
</protein>
<keyword evidence="3" id="KW-1185">Reference proteome</keyword>
<organism evidence="2 3">
    <name type="scientific">Elysia crispata</name>
    <name type="common">lettuce slug</name>
    <dbReference type="NCBI Taxonomy" id="231223"/>
    <lineage>
        <taxon>Eukaryota</taxon>
        <taxon>Metazoa</taxon>
        <taxon>Spiralia</taxon>
        <taxon>Lophotrochozoa</taxon>
        <taxon>Mollusca</taxon>
        <taxon>Gastropoda</taxon>
        <taxon>Heterobranchia</taxon>
        <taxon>Euthyneura</taxon>
        <taxon>Panpulmonata</taxon>
        <taxon>Sacoglossa</taxon>
        <taxon>Placobranchoidea</taxon>
        <taxon>Plakobranchidae</taxon>
        <taxon>Elysia</taxon>
    </lineage>
</organism>
<evidence type="ECO:0000313" key="2">
    <source>
        <dbReference type="EMBL" id="KAK3765508.1"/>
    </source>
</evidence>
<reference evidence="2" key="1">
    <citation type="journal article" date="2023" name="G3 (Bethesda)">
        <title>A reference genome for the long-term kleptoplast-retaining sea slug Elysia crispata morphotype clarki.</title>
        <authorList>
            <person name="Eastman K.E."/>
            <person name="Pendleton A.L."/>
            <person name="Shaikh M.A."/>
            <person name="Suttiyut T."/>
            <person name="Ogas R."/>
            <person name="Tomko P."/>
            <person name="Gavelis G."/>
            <person name="Widhalm J.R."/>
            <person name="Wisecaver J.H."/>
        </authorList>
    </citation>
    <scope>NUCLEOTIDE SEQUENCE</scope>
    <source>
        <strain evidence="2">ECLA1</strain>
    </source>
</reference>
<accession>A0AAE1DDL8</accession>
<feature type="transmembrane region" description="Helical" evidence="1">
    <location>
        <begin position="18"/>
        <end position="38"/>
    </location>
</feature>
<comment type="caution">
    <text evidence="2">The sequence shown here is derived from an EMBL/GenBank/DDBJ whole genome shotgun (WGS) entry which is preliminary data.</text>
</comment>
<keyword evidence="1" id="KW-0812">Transmembrane</keyword>
<proteinExistence type="predicted"/>
<dbReference type="Proteomes" id="UP001283361">
    <property type="component" value="Unassembled WGS sequence"/>
</dbReference>
<evidence type="ECO:0000256" key="1">
    <source>
        <dbReference type="SAM" id="Phobius"/>
    </source>
</evidence>
<keyword evidence="1" id="KW-0472">Membrane</keyword>
<keyword evidence="1" id="KW-1133">Transmembrane helix</keyword>
<evidence type="ECO:0000313" key="3">
    <source>
        <dbReference type="Proteomes" id="UP001283361"/>
    </source>
</evidence>
<name>A0AAE1DDL8_9GAST</name>
<gene>
    <name evidence="2" type="ORF">RRG08_054033</name>
</gene>
<dbReference type="AlphaFoldDB" id="A0AAE1DDL8"/>
<sequence length="197" mass="22256">MTSGTRTVEPIRSSSNRLAVLTLPSAATTVCFGGYFYLRVAVYRLLYHTDPHFPLSSFPYHTHLFPFIRLVALKRLKSIMAGLGAEVSSLLQWALASKHPCLRAQRQPFSDAQHKKPHQFKTFHRALGGHAPVSFYSFQAQDAKKASQLCSTRHSAPGRYTGYLEGMVRKQEDLKTFGDSRFRIPFNPTRNKSAVRL</sequence>
<dbReference type="EMBL" id="JAWDGP010004298">
    <property type="protein sequence ID" value="KAK3765508.1"/>
    <property type="molecule type" value="Genomic_DNA"/>
</dbReference>